<accession>A0A1H2XZV4</accession>
<dbReference type="AlphaFoldDB" id="A0A1H2XZV4"/>
<proteinExistence type="predicted"/>
<evidence type="ECO:0000313" key="2">
    <source>
        <dbReference type="Proteomes" id="UP000182944"/>
    </source>
</evidence>
<dbReference type="EMBL" id="FNNA01000002">
    <property type="protein sequence ID" value="SDW97869.1"/>
    <property type="molecule type" value="Genomic_DNA"/>
</dbReference>
<organism evidence="1 2">
    <name type="scientific">Paracoccus sanguinis</name>
    <dbReference type="NCBI Taxonomy" id="1545044"/>
    <lineage>
        <taxon>Bacteria</taxon>
        <taxon>Pseudomonadati</taxon>
        <taxon>Pseudomonadota</taxon>
        <taxon>Alphaproteobacteria</taxon>
        <taxon>Rhodobacterales</taxon>
        <taxon>Paracoccaceae</taxon>
        <taxon>Paracoccus</taxon>
    </lineage>
</organism>
<gene>
    <name evidence="1" type="ORF">SAMN05444276_102670</name>
</gene>
<evidence type="ECO:0000313" key="1">
    <source>
        <dbReference type="EMBL" id="SDW97869.1"/>
    </source>
</evidence>
<dbReference type="Proteomes" id="UP000182944">
    <property type="component" value="Unassembled WGS sequence"/>
</dbReference>
<keyword evidence="2" id="KW-1185">Reference proteome</keyword>
<sequence>MPGVAAEDVADEVMLFIVDIRKERQRLNL</sequence>
<reference evidence="2" key="1">
    <citation type="submission" date="2016-10" db="EMBL/GenBank/DDBJ databases">
        <authorList>
            <person name="Varghese N."/>
            <person name="Submissions S."/>
        </authorList>
    </citation>
    <scope>NUCLEOTIDE SEQUENCE [LARGE SCALE GENOMIC DNA]</scope>
    <source>
        <strain evidence="2">DSM 29303</strain>
    </source>
</reference>
<protein>
    <submittedName>
        <fullName evidence="1">Uncharacterized protein</fullName>
    </submittedName>
</protein>
<name>A0A1H2XZV4_9RHOB</name>